<proteinExistence type="predicted"/>
<dbReference type="AlphaFoldDB" id="A0A8J2SU62"/>
<dbReference type="EMBL" id="CAKKNE010000004">
    <property type="protein sequence ID" value="CAH0372904.1"/>
    <property type="molecule type" value="Genomic_DNA"/>
</dbReference>
<protein>
    <submittedName>
        <fullName evidence="3">Uncharacterized protein</fullName>
    </submittedName>
</protein>
<evidence type="ECO:0000256" key="2">
    <source>
        <dbReference type="SAM" id="MobiDB-lite"/>
    </source>
</evidence>
<comment type="caution">
    <text evidence="3">The sequence shown here is derived from an EMBL/GenBank/DDBJ whole genome shotgun (WGS) entry which is preliminary data.</text>
</comment>
<sequence>MAQLLDNVLDSLQQKLETQLDSAVGIDLKTDRETESDEDEPADVKALRARVKKAEADAAALLDEGADLSTKLGRSEQRNKTLRAELADRERVIARLESRGPPVDDGEERARLEGEAASLEARAASLELENGSLKRLAAASAETRDKLAKTERLLAAAVAERDASRADAAAARRDAADALVAARGGAEDPRVAALEAELEEVRAAVRRRDADAALNLRDGVALATGDAEARLAAALRERDAAQSLVATTRSELRNITSERDALRKREERRPSDGADAARLAADRDALEARLREAVAANAALRRDRRAPAAVSSKAPDRALEDEVATLRTRLDALSADARVHGVQLERARAATADALAQRDATKQQADAAVARAIATMKGAVEKARSDAAREIAEARADADAAREDLKDVKASFHDTLQVVLAGDGPSAQAPATSSRPTFALEEEEED</sequence>
<gene>
    <name evidence="3" type="ORF">PECAL_4P00640</name>
</gene>
<dbReference type="Proteomes" id="UP000789595">
    <property type="component" value="Unassembled WGS sequence"/>
</dbReference>
<reference evidence="3" key="1">
    <citation type="submission" date="2021-11" db="EMBL/GenBank/DDBJ databases">
        <authorList>
            <consortium name="Genoscope - CEA"/>
            <person name="William W."/>
        </authorList>
    </citation>
    <scope>NUCLEOTIDE SEQUENCE</scope>
</reference>
<organism evidence="3 4">
    <name type="scientific">Pelagomonas calceolata</name>
    <dbReference type="NCBI Taxonomy" id="35677"/>
    <lineage>
        <taxon>Eukaryota</taxon>
        <taxon>Sar</taxon>
        <taxon>Stramenopiles</taxon>
        <taxon>Ochrophyta</taxon>
        <taxon>Pelagophyceae</taxon>
        <taxon>Pelagomonadales</taxon>
        <taxon>Pelagomonadaceae</taxon>
        <taxon>Pelagomonas</taxon>
    </lineage>
</organism>
<name>A0A8J2SU62_9STRA</name>
<evidence type="ECO:0000313" key="4">
    <source>
        <dbReference type="Proteomes" id="UP000789595"/>
    </source>
</evidence>
<feature type="region of interest" description="Disordered" evidence="2">
    <location>
        <begin position="256"/>
        <end position="277"/>
    </location>
</feature>
<feature type="region of interest" description="Disordered" evidence="2">
    <location>
        <begin position="20"/>
        <end position="44"/>
    </location>
</feature>
<keyword evidence="4" id="KW-1185">Reference proteome</keyword>
<feature type="compositionally biased region" description="Basic and acidic residues" evidence="2">
    <location>
        <begin position="256"/>
        <end position="272"/>
    </location>
</feature>
<evidence type="ECO:0000313" key="3">
    <source>
        <dbReference type="EMBL" id="CAH0372904.1"/>
    </source>
</evidence>
<keyword evidence="1" id="KW-0175">Coiled coil</keyword>
<feature type="region of interest" description="Disordered" evidence="2">
    <location>
        <begin position="422"/>
        <end position="446"/>
    </location>
</feature>
<accession>A0A8J2SU62</accession>
<feature type="coiled-coil region" evidence="1">
    <location>
        <begin position="44"/>
        <end position="153"/>
    </location>
</feature>
<evidence type="ECO:0000256" key="1">
    <source>
        <dbReference type="SAM" id="Coils"/>
    </source>
</evidence>
<feature type="coiled-coil region" evidence="1">
    <location>
        <begin position="384"/>
        <end position="411"/>
    </location>
</feature>